<sequence length="93" mass="10466">MRPRNGLDLRKCSPAEILNRVRRAAGMEAPQTEDDVLCINAVRNVFLISTPDMDRAGKYRTVQRIQLRDRIHEISTYVAPPEGSAKGVIHNVP</sequence>
<accession>B7Q8J5</accession>
<keyword evidence="3" id="KW-1185">Reference proteome</keyword>
<reference evidence="1 3" key="1">
    <citation type="submission" date="2008-03" db="EMBL/GenBank/DDBJ databases">
        <title>Annotation of Ixodes scapularis.</title>
        <authorList>
            <consortium name="Ixodes scapularis Genome Project Consortium"/>
            <person name="Caler E."/>
            <person name="Hannick L.I."/>
            <person name="Bidwell S."/>
            <person name="Joardar V."/>
            <person name="Thiagarajan M."/>
            <person name="Amedeo P."/>
            <person name="Galinsky K.J."/>
            <person name="Schobel S."/>
            <person name="Inman J."/>
            <person name="Hostetler J."/>
            <person name="Miller J."/>
            <person name="Hammond M."/>
            <person name="Megy K."/>
            <person name="Lawson D."/>
            <person name="Kodira C."/>
            <person name="Sutton G."/>
            <person name="Meyer J."/>
            <person name="Hill C.A."/>
            <person name="Birren B."/>
            <person name="Nene V."/>
            <person name="Collins F."/>
            <person name="Alarcon-Chaidez F."/>
            <person name="Wikel S."/>
            <person name="Strausberg R."/>
        </authorList>
    </citation>
    <scope>NUCLEOTIDE SEQUENCE [LARGE SCALE GENOMIC DNA]</scope>
    <source>
        <strain evidence="3">Wikel</strain>
        <strain evidence="1">Wikel colony</strain>
    </source>
</reference>
<protein>
    <submittedName>
        <fullName evidence="1 2">Uncharacterized protein</fullName>
    </submittedName>
</protein>
<dbReference type="AlphaFoldDB" id="B7Q8J5"/>
<dbReference type="EMBL" id="DS884446">
    <property type="protein sequence ID" value="EEC15167.1"/>
    <property type="molecule type" value="Genomic_DNA"/>
</dbReference>
<organism>
    <name type="scientific">Ixodes scapularis</name>
    <name type="common">Black-legged tick</name>
    <name type="synonym">Deer tick</name>
    <dbReference type="NCBI Taxonomy" id="6945"/>
    <lineage>
        <taxon>Eukaryota</taxon>
        <taxon>Metazoa</taxon>
        <taxon>Ecdysozoa</taxon>
        <taxon>Arthropoda</taxon>
        <taxon>Chelicerata</taxon>
        <taxon>Arachnida</taxon>
        <taxon>Acari</taxon>
        <taxon>Parasitiformes</taxon>
        <taxon>Ixodida</taxon>
        <taxon>Ixodoidea</taxon>
        <taxon>Ixodidae</taxon>
        <taxon>Ixodinae</taxon>
        <taxon>Ixodes</taxon>
    </lineage>
</organism>
<dbReference type="EMBL" id="ABJB010479803">
    <property type="status" value="NOT_ANNOTATED_CDS"/>
    <property type="molecule type" value="Genomic_DNA"/>
</dbReference>
<evidence type="ECO:0000313" key="3">
    <source>
        <dbReference type="Proteomes" id="UP000001555"/>
    </source>
</evidence>
<dbReference type="EnsemblMetazoa" id="ISCW010875-RA">
    <property type="protein sequence ID" value="ISCW010875-PA"/>
    <property type="gene ID" value="ISCW010875"/>
</dbReference>
<dbReference type="InParanoid" id="B7Q8J5"/>
<dbReference type="VEuPathDB" id="VectorBase:ISCW010875"/>
<name>B7Q8J5_IXOSC</name>
<dbReference type="VEuPathDB" id="VectorBase:ISCI010875"/>
<dbReference type="PaxDb" id="6945-B7Q8J5"/>
<reference evidence="2" key="2">
    <citation type="submission" date="2020-05" db="UniProtKB">
        <authorList>
            <consortium name="EnsemblMetazoa"/>
        </authorList>
    </citation>
    <scope>IDENTIFICATION</scope>
    <source>
        <strain evidence="2">wikel</strain>
    </source>
</reference>
<gene>
    <name evidence="1" type="ORF">IscW_ISCW010875</name>
</gene>
<dbReference type="Proteomes" id="UP000001555">
    <property type="component" value="Unassembled WGS sequence"/>
</dbReference>
<evidence type="ECO:0000313" key="2">
    <source>
        <dbReference type="EnsemblMetazoa" id="ISCW010875-PA"/>
    </source>
</evidence>
<dbReference type="HOGENOM" id="CLU_2402109_0_0_1"/>
<proteinExistence type="predicted"/>
<evidence type="ECO:0000313" key="1">
    <source>
        <dbReference type="EMBL" id="EEC15167.1"/>
    </source>
</evidence>